<dbReference type="Proteomes" id="UP000076532">
    <property type="component" value="Unassembled WGS sequence"/>
</dbReference>
<sequence length="152" mass="16548">MGATGCTSPHPGLKSLTAHVKMCQNLGDSMVHEREHMQRFLLDHFFENDVRSIANCGRIHIAIDFTKELLNGNLPTFVDANKACNEISKTRNGLTSEMRCTGKENAGTKGPGTATDSSWTAPLSAAFSFACSTVVRVCFESSVFLDDFVPKC</sequence>
<accession>A0A166PE55</accession>
<name>A0A166PE55_9AGAM</name>
<reference evidence="1 2" key="1">
    <citation type="journal article" date="2016" name="Mol. Biol. Evol.">
        <title>Comparative Genomics of Early-Diverging Mushroom-Forming Fungi Provides Insights into the Origins of Lignocellulose Decay Capabilities.</title>
        <authorList>
            <person name="Nagy L.G."/>
            <person name="Riley R."/>
            <person name="Tritt A."/>
            <person name="Adam C."/>
            <person name="Daum C."/>
            <person name="Floudas D."/>
            <person name="Sun H."/>
            <person name="Yadav J.S."/>
            <person name="Pangilinan J."/>
            <person name="Larsson K.H."/>
            <person name="Matsuura K."/>
            <person name="Barry K."/>
            <person name="Labutti K."/>
            <person name="Kuo R."/>
            <person name="Ohm R.A."/>
            <person name="Bhattacharya S.S."/>
            <person name="Shirouzu T."/>
            <person name="Yoshinaga Y."/>
            <person name="Martin F.M."/>
            <person name="Grigoriev I.V."/>
            <person name="Hibbett D.S."/>
        </authorList>
    </citation>
    <scope>NUCLEOTIDE SEQUENCE [LARGE SCALE GENOMIC DNA]</scope>
    <source>
        <strain evidence="1 2">CBS 109695</strain>
    </source>
</reference>
<proteinExistence type="predicted"/>
<dbReference type="AlphaFoldDB" id="A0A166PE55"/>
<gene>
    <name evidence="1" type="ORF">FIBSPDRAFT_362910</name>
</gene>
<evidence type="ECO:0000313" key="2">
    <source>
        <dbReference type="Proteomes" id="UP000076532"/>
    </source>
</evidence>
<organism evidence="1 2">
    <name type="scientific">Athelia psychrophila</name>
    <dbReference type="NCBI Taxonomy" id="1759441"/>
    <lineage>
        <taxon>Eukaryota</taxon>
        <taxon>Fungi</taxon>
        <taxon>Dikarya</taxon>
        <taxon>Basidiomycota</taxon>
        <taxon>Agaricomycotina</taxon>
        <taxon>Agaricomycetes</taxon>
        <taxon>Agaricomycetidae</taxon>
        <taxon>Atheliales</taxon>
        <taxon>Atheliaceae</taxon>
        <taxon>Athelia</taxon>
    </lineage>
</organism>
<protein>
    <submittedName>
        <fullName evidence="1">Uncharacterized protein</fullName>
    </submittedName>
</protein>
<keyword evidence="2" id="KW-1185">Reference proteome</keyword>
<dbReference type="EMBL" id="KV417517">
    <property type="protein sequence ID" value="KZP26001.1"/>
    <property type="molecule type" value="Genomic_DNA"/>
</dbReference>
<evidence type="ECO:0000313" key="1">
    <source>
        <dbReference type="EMBL" id="KZP26001.1"/>
    </source>
</evidence>